<dbReference type="Proteomes" id="UP000094849">
    <property type="component" value="Unassembled WGS sequence"/>
</dbReference>
<dbReference type="InterPro" id="IPR007454">
    <property type="entry name" value="UPF0250_YbeD-like"/>
</dbReference>
<evidence type="ECO:0000313" key="3">
    <source>
        <dbReference type="Proteomes" id="UP000094849"/>
    </source>
</evidence>
<dbReference type="PANTHER" id="PTHR38036:SF1">
    <property type="entry name" value="UPF0250 PROTEIN YBED"/>
    <property type="match status" value="1"/>
</dbReference>
<dbReference type="InterPro" id="IPR027471">
    <property type="entry name" value="YbeD-like_sf"/>
</dbReference>
<dbReference type="AlphaFoldDB" id="A0A1E2UUH7"/>
<name>A0A1E2UUH7_9GAMM</name>
<protein>
    <submittedName>
        <fullName evidence="2">Transcriptional regulator</fullName>
    </submittedName>
</protein>
<dbReference type="Gene3D" id="3.30.70.260">
    <property type="match status" value="1"/>
</dbReference>
<dbReference type="SUPFAM" id="SSF117991">
    <property type="entry name" value="YbeD/HP0495-like"/>
    <property type="match status" value="1"/>
</dbReference>
<gene>
    <name evidence="2" type="ORF">A3196_01875</name>
</gene>
<comment type="caution">
    <text evidence="2">The sequence shown here is derived from an EMBL/GenBank/DDBJ whole genome shotgun (WGS) entry which is preliminary data.</text>
</comment>
<evidence type="ECO:0000256" key="1">
    <source>
        <dbReference type="ARBA" id="ARBA00008460"/>
    </source>
</evidence>
<dbReference type="Pfam" id="PF04359">
    <property type="entry name" value="DUF493"/>
    <property type="match status" value="1"/>
</dbReference>
<keyword evidence="3" id="KW-1185">Reference proteome</keyword>
<dbReference type="GO" id="GO:0005829">
    <property type="term" value="C:cytosol"/>
    <property type="evidence" value="ECO:0007669"/>
    <property type="project" value="TreeGrafter"/>
</dbReference>
<reference evidence="2 3" key="1">
    <citation type="submission" date="2016-03" db="EMBL/GenBank/DDBJ databases">
        <title>Chemosynthetic sulphur-oxidizing symbionts of marine invertebrate animals are capable of nitrogen fixation.</title>
        <authorList>
            <person name="Petersen J.M."/>
            <person name="Kemper A."/>
            <person name="Gruber-Vodicka H."/>
            <person name="Cardini U."/>
            <person name="Geest Mvander."/>
            <person name="Kleiner M."/>
            <person name="Bulgheresi S."/>
            <person name="Fussmann M."/>
            <person name="Herbold C."/>
            <person name="Seah B.K.B."/>
            <person name="Antony C.Paul."/>
            <person name="Liu D."/>
            <person name="Belitz A."/>
            <person name="Weber M."/>
        </authorList>
    </citation>
    <scope>NUCLEOTIDE SEQUENCE [LARGE SCALE GENOMIC DNA]</scope>
    <source>
        <strain evidence="2">G_D</strain>
    </source>
</reference>
<organism evidence="2 3">
    <name type="scientific">Candidatus Thiodiazotropha endoloripes</name>
    <dbReference type="NCBI Taxonomy" id="1818881"/>
    <lineage>
        <taxon>Bacteria</taxon>
        <taxon>Pseudomonadati</taxon>
        <taxon>Pseudomonadota</taxon>
        <taxon>Gammaproteobacteria</taxon>
        <taxon>Chromatiales</taxon>
        <taxon>Sedimenticolaceae</taxon>
        <taxon>Candidatus Thiodiazotropha</taxon>
    </lineage>
</organism>
<evidence type="ECO:0000313" key="2">
    <source>
        <dbReference type="EMBL" id="ODB98427.1"/>
    </source>
</evidence>
<accession>A0A1E2UUH7</accession>
<sequence>MGKAEPGFEAMVVELISRHAPGITETAVNSRSSKGGKWISVTVTLRAESKAQLDAIYLDLSAHEKVVMAL</sequence>
<comment type="similarity">
    <text evidence="1">Belongs to the UPF0250 family.</text>
</comment>
<dbReference type="PANTHER" id="PTHR38036">
    <property type="entry name" value="UPF0250 PROTEIN YBED"/>
    <property type="match status" value="1"/>
</dbReference>
<dbReference type="STRING" id="1818881.A3196_01875"/>
<proteinExistence type="inferred from homology"/>
<dbReference type="EMBL" id="LVJZ01000003">
    <property type="protein sequence ID" value="ODB98427.1"/>
    <property type="molecule type" value="Genomic_DNA"/>
</dbReference>